<protein>
    <submittedName>
        <fullName evidence="1">Uncharacterized protein</fullName>
    </submittedName>
</protein>
<dbReference type="STRING" id="324925.Ppha_2669"/>
<organism evidence="1 2">
    <name type="scientific">Pelodictyon phaeoclathratiforme (strain DSM 5477 / BU-1)</name>
    <dbReference type="NCBI Taxonomy" id="324925"/>
    <lineage>
        <taxon>Bacteria</taxon>
        <taxon>Pseudomonadati</taxon>
        <taxon>Chlorobiota</taxon>
        <taxon>Chlorobiia</taxon>
        <taxon>Chlorobiales</taxon>
        <taxon>Chlorobiaceae</taxon>
        <taxon>Chlorobium/Pelodictyon group</taxon>
        <taxon>Pelodictyon</taxon>
    </lineage>
</organism>
<gene>
    <name evidence="1" type="ordered locus">Ppha_2669</name>
</gene>
<dbReference type="EMBL" id="CP001110">
    <property type="protein sequence ID" value="ACF44828.1"/>
    <property type="molecule type" value="Genomic_DNA"/>
</dbReference>
<evidence type="ECO:0000313" key="2">
    <source>
        <dbReference type="Proteomes" id="UP000002724"/>
    </source>
</evidence>
<evidence type="ECO:0000313" key="1">
    <source>
        <dbReference type="EMBL" id="ACF44828.1"/>
    </source>
</evidence>
<proteinExistence type="predicted"/>
<reference evidence="1 2" key="1">
    <citation type="submission" date="2008-06" db="EMBL/GenBank/DDBJ databases">
        <title>Complete sequence of Pelodictyon phaeoclathratiforme BU-1.</title>
        <authorList>
            <consortium name="US DOE Joint Genome Institute"/>
            <person name="Lucas S."/>
            <person name="Copeland A."/>
            <person name="Lapidus A."/>
            <person name="Glavina del Rio T."/>
            <person name="Dalin E."/>
            <person name="Tice H."/>
            <person name="Bruce D."/>
            <person name="Goodwin L."/>
            <person name="Pitluck S."/>
            <person name="Schmutz J."/>
            <person name="Larimer F."/>
            <person name="Land M."/>
            <person name="Hauser L."/>
            <person name="Kyrpides N."/>
            <person name="Mikhailova N."/>
            <person name="Liu Z."/>
            <person name="Li T."/>
            <person name="Zhao F."/>
            <person name="Overmann J."/>
            <person name="Bryant D.A."/>
            <person name="Richardson P."/>
        </authorList>
    </citation>
    <scope>NUCLEOTIDE SEQUENCE [LARGE SCALE GENOMIC DNA]</scope>
    <source>
        <strain evidence="2">DSM 5477 / BU-1</strain>
    </source>
</reference>
<dbReference type="Proteomes" id="UP000002724">
    <property type="component" value="Chromosome"/>
</dbReference>
<dbReference type="OrthoDB" id="598085at2"/>
<dbReference type="eggNOG" id="ENOG5033B5F">
    <property type="taxonomic scope" value="Bacteria"/>
</dbReference>
<accession>B4SG01</accession>
<dbReference type="HOGENOM" id="CLU_2449246_0_0_10"/>
<keyword evidence="2" id="KW-1185">Reference proteome</keyword>
<name>B4SG01_PELPB</name>
<dbReference type="KEGG" id="pph:Ppha_2669"/>
<dbReference type="AlphaFoldDB" id="B4SG01"/>
<sequence>MSWGVEDQQRRKDILELMDISAKIMKANPNHVNEVSKSATGCWMEQVYGIQRCDFCDLSPDCPILEEQEWQDYLKKNNIVIEKNS</sequence>
<dbReference type="RefSeq" id="WP_012509300.1">
    <property type="nucleotide sequence ID" value="NC_011060.1"/>
</dbReference>